<proteinExistence type="inferred from homology"/>
<dbReference type="PANTHER" id="PTHR42718:SF9">
    <property type="entry name" value="MAJOR FACILITATOR SUPERFAMILY MULTIDRUG TRANSPORTER MFSC"/>
    <property type="match status" value="1"/>
</dbReference>
<dbReference type="PRINTS" id="PR01036">
    <property type="entry name" value="TCRTETB"/>
</dbReference>
<feature type="transmembrane region" description="Helical" evidence="8">
    <location>
        <begin position="145"/>
        <end position="167"/>
    </location>
</feature>
<dbReference type="STRING" id="1830138.SAMN05443507_104169"/>
<feature type="transmembrane region" description="Helical" evidence="8">
    <location>
        <begin position="173"/>
        <end position="191"/>
    </location>
</feature>
<evidence type="ECO:0000256" key="6">
    <source>
        <dbReference type="ARBA" id="ARBA00022989"/>
    </source>
</evidence>
<dbReference type="AlphaFoldDB" id="A0A1M6MSI8"/>
<evidence type="ECO:0000256" key="3">
    <source>
        <dbReference type="ARBA" id="ARBA00022448"/>
    </source>
</evidence>
<evidence type="ECO:0000256" key="4">
    <source>
        <dbReference type="ARBA" id="ARBA00022475"/>
    </source>
</evidence>
<dbReference type="NCBIfam" id="TIGR00711">
    <property type="entry name" value="efflux_EmrB"/>
    <property type="match status" value="1"/>
</dbReference>
<feature type="transmembrane region" description="Helical" evidence="8">
    <location>
        <begin position="52"/>
        <end position="71"/>
    </location>
</feature>
<feature type="transmembrane region" description="Helical" evidence="8">
    <location>
        <begin position="441"/>
        <end position="462"/>
    </location>
</feature>
<evidence type="ECO:0000256" key="7">
    <source>
        <dbReference type="ARBA" id="ARBA00023136"/>
    </source>
</evidence>
<evidence type="ECO:0000313" key="10">
    <source>
        <dbReference type="EMBL" id="SHJ86404.1"/>
    </source>
</evidence>
<reference evidence="11" key="1">
    <citation type="submission" date="2016-11" db="EMBL/GenBank/DDBJ databases">
        <authorList>
            <person name="Varghese N."/>
            <person name="Submissions S."/>
        </authorList>
    </citation>
    <scope>NUCLEOTIDE SEQUENCE [LARGE SCALE GENOMIC DNA]</scope>
    <source>
        <strain evidence="11">USBA-503</strain>
    </source>
</reference>
<evidence type="ECO:0000259" key="9">
    <source>
        <dbReference type="PROSITE" id="PS50850"/>
    </source>
</evidence>
<dbReference type="PROSITE" id="PS50850">
    <property type="entry name" value="MFS"/>
    <property type="match status" value="1"/>
</dbReference>
<dbReference type="EMBL" id="FRAF01000004">
    <property type="protein sequence ID" value="SHJ86404.1"/>
    <property type="molecule type" value="Genomic_DNA"/>
</dbReference>
<feature type="transmembrane region" description="Helical" evidence="8">
    <location>
        <begin position="83"/>
        <end position="106"/>
    </location>
</feature>
<dbReference type="InterPro" id="IPR020846">
    <property type="entry name" value="MFS_dom"/>
</dbReference>
<feature type="transmembrane region" description="Helical" evidence="8">
    <location>
        <begin position="408"/>
        <end position="429"/>
    </location>
</feature>
<protein>
    <submittedName>
        <fullName evidence="10">Drug resistance transporter, EmrB/QacA subfamily</fullName>
    </submittedName>
</protein>
<gene>
    <name evidence="10" type="ORF">SAMN05443507_104169</name>
</gene>
<dbReference type="GO" id="GO:0022857">
    <property type="term" value="F:transmembrane transporter activity"/>
    <property type="evidence" value="ECO:0007669"/>
    <property type="project" value="InterPro"/>
</dbReference>
<keyword evidence="4" id="KW-1003">Cell membrane</keyword>
<dbReference type="Gene3D" id="1.20.1250.20">
    <property type="entry name" value="MFS general substrate transporter like domains"/>
    <property type="match status" value="1"/>
</dbReference>
<dbReference type="Proteomes" id="UP000184016">
    <property type="component" value="Unassembled WGS sequence"/>
</dbReference>
<feature type="transmembrane region" description="Helical" evidence="8">
    <location>
        <begin position="364"/>
        <end position="387"/>
    </location>
</feature>
<name>A0A1M6MSI8_9BACL</name>
<dbReference type="CDD" id="cd17321">
    <property type="entry name" value="MFS_MMR_MDR_like"/>
    <property type="match status" value="1"/>
</dbReference>
<sequence length="469" mass="51348">MKQVSEQTYQSWYRWIIFTVVVSGTFMVNVDSSIMNVALPVLEKDFHTTPQVLQWVISAYLLMITGILPIIGTLSDRLDRKTVFLTGIGIFTFGSLLCAFSESILQLIVFRIFQSIGGAIIMGNVMSIVSYIFPSGERGRPLGLVGSVVAAGTIVGPSLGGFLISSFGWRSVFLVNLPIGAISFIAIIFVLMSIRSNQAKNSFDVIGASLYFLAIICLLLFMSEGSTWGWDSLVSFVTITISIISFLFLIRREISIEHPIIQISLFRSSAFSIGNFTGYISYIMMMFPGILLPLYMHQVLHISESHIGFLLTPQAVCMILFSPIGGWLADKYGTHGPAMIGLLFATLGLGFMSMFHIHTSYLNIVIALSLFGIGIGLFTSPNNVAVLESAPLEKSGITGSLMATVRNFGRVSGVALSVLFLQLSGNHLYTTQGFIHATSFSFTMGFFIGILGILLTLIRLIIQRKLRAL</sequence>
<feature type="transmembrane region" description="Helical" evidence="8">
    <location>
        <begin position="203"/>
        <end position="222"/>
    </location>
</feature>
<organism evidence="10 11">
    <name type="scientific">Alicyclobacillus tolerans</name>
    <dbReference type="NCBI Taxonomy" id="90970"/>
    <lineage>
        <taxon>Bacteria</taxon>
        <taxon>Bacillati</taxon>
        <taxon>Bacillota</taxon>
        <taxon>Bacilli</taxon>
        <taxon>Bacillales</taxon>
        <taxon>Alicyclobacillaceae</taxon>
        <taxon>Alicyclobacillus</taxon>
    </lineage>
</organism>
<dbReference type="Gene3D" id="1.20.1720.10">
    <property type="entry name" value="Multidrug resistance protein D"/>
    <property type="match status" value="1"/>
</dbReference>
<keyword evidence="7 8" id="KW-0472">Membrane</keyword>
<evidence type="ECO:0000256" key="2">
    <source>
        <dbReference type="ARBA" id="ARBA00008537"/>
    </source>
</evidence>
<comment type="similarity">
    <text evidence="2">Belongs to the major facilitator superfamily. EmrB family.</text>
</comment>
<feature type="transmembrane region" description="Helical" evidence="8">
    <location>
        <begin position="271"/>
        <end position="295"/>
    </location>
</feature>
<evidence type="ECO:0000256" key="1">
    <source>
        <dbReference type="ARBA" id="ARBA00004651"/>
    </source>
</evidence>
<keyword evidence="5 8" id="KW-0812">Transmembrane</keyword>
<keyword evidence="3" id="KW-0813">Transport</keyword>
<feature type="domain" description="Major facilitator superfamily (MFS) profile" evidence="9">
    <location>
        <begin position="17"/>
        <end position="467"/>
    </location>
</feature>
<evidence type="ECO:0000256" key="5">
    <source>
        <dbReference type="ARBA" id="ARBA00022692"/>
    </source>
</evidence>
<feature type="transmembrane region" description="Helical" evidence="8">
    <location>
        <begin position="112"/>
        <end position="133"/>
    </location>
</feature>
<keyword evidence="6 8" id="KW-1133">Transmembrane helix</keyword>
<feature type="transmembrane region" description="Helical" evidence="8">
    <location>
        <begin position="340"/>
        <end position="358"/>
    </location>
</feature>
<dbReference type="RefSeq" id="WP_072873238.1">
    <property type="nucleotide sequence ID" value="NZ_FRAF01000004.1"/>
</dbReference>
<dbReference type="InterPro" id="IPR004638">
    <property type="entry name" value="EmrB-like"/>
</dbReference>
<dbReference type="InterPro" id="IPR036259">
    <property type="entry name" value="MFS_trans_sf"/>
</dbReference>
<dbReference type="InterPro" id="IPR011701">
    <property type="entry name" value="MFS"/>
</dbReference>
<feature type="transmembrane region" description="Helical" evidence="8">
    <location>
        <begin position="12"/>
        <end position="32"/>
    </location>
</feature>
<dbReference type="PANTHER" id="PTHR42718">
    <property type="entry name" value="MAJOR FACILITATOR SUPERFAMILY MULTIDRUG TRANSPORTER MFSC"/>
    <property type="match status" value="1"/>
</dbReference>
<dbReference type="SUPFAM" id="SSF103473">
    <property type="entry name" value="MFS general substrate transporter"/>
    <property type="match status" value="1"/>
</dbReference>
<keyword evidence="11" id="KW-1185">Reference proteome</keyword>
<evidence type="ECO:0000256" key="8">
    <source>
        <dbReference type="SAM" id="Phobius"/>
    </source>
</evidence>
<feature type="transmembrane region" description="Helical" evidence="8">
    <location>
        <begin position="307"/>
        <end position="328"/>
    </location>
</feature>
<comment type="subcellular location">
    <subcellularLocation>
        <location evidence="1">Cell membrane</location>
        <topology evidence="1">Multi-pass membrane protein</topology>
    </subcellularLocation>
</comment>
<feature type="transmembrane region" description="Helical" evidence="8">
    <location>
        <begin position="228"/>
        <end position="250"/>
    </location>
</feature>
<evidence type="ECO:0000313" key="11">
    <source>
        <dbReference type="Proteomes" id="UP000184016"/>
    </source>
</evidence>
<dbReference type="GO" id="GO:0005886">
    <property type="term" value="C:plasma membrane"/>
    <property type="evidence" value="ECO:0007669"/>
    <property type="project" value="UniProtKB-SubCell"/>
</dbReference>
<accession>A0A1M6MSI8</accession>
<dbReference type="Pfam" id="PF07690">
    <property type="entry name" value="MFS_1"/>
    <property type="match status" value="1"/>
</dbReference>